<dbReference type="Proteomes" id="UP000007431">
    <property type="component" value="Unassembled WGS sequence"/>
</dbReference>
<dbReference type="SUPFAM" id="SSF57667">
    <property type="entry name" value="beta-beta-alpha zinc fingers"/>
    <property type="match status" value="1"/>
</dbReference>
<dbReference type="InterPro" id="IPR013087">
    <property type="entry name" value="Znf_C2H2_type"/>
</dbReference>
<keyword evidence="7" id="KW-0539">Nucleus</keyword>
<evidence type="ECO:0000256" key="2">
    <source>
        <dbReference type="ARBA" id="ARBA00022723"/>
    </source>
</evidence>
<dbReference type="InterPro" id="IPR036236">
    <property type="entry name" value="Znf_C2H2_sf"/>
</dbReference>
<dbReference type="PANTHER" id="PTHR46179:SF13">
    <property type="entry name" value="C2H2-TYPE DOMAIN-CONTAINING PROTEIN"/>
    <property type="match status" value="1"/>
</dbReference>
<feature type="domain" description="C2H2-type" evidence="10">
    <location>
        <begin position="206"/>
        <end position="235"/>
    </location>
</feature>
<proteinExistence type="predicted"/>
<evidence type="ECO:0000259" key="10">
    <source>
        <dbReference type="PROSITE" id="PS50157"/>
    </source>
</evidence>
<dbReference type="VEuPathDB" id="FungiDB:SCHCODRAFT_02629777"/>
<evidence type="ECO:0000256" key="6">
    <source>
        <dbReference type="ARBA" id="ARBA00023163"/>
    </source>
</evidence>
<dbReference type="GO" id="GO:0006357">
    <property type="term" value="P:regulation of transcription by RNA polymerase II"/>
    <property type="evidence" value="ECO:0007669"/>
    <property type="project" value="TreeGrafter"/>
</dbReference>
<keyword evidence="3 8" id="KW-0863">Zinc-finger</keyword>
<evidence type="ECO:0000313" key="12">
    <source>
        <dbReference type="Proteomes" id="UP000007431"/>
    </source>
</evidence>
<evidence type="ECO:0000256" key="3">
    <source>
        <dbReference type="ARBA" id="ARBA00022771"/>
    </source>
</evidence>
<dbReference type="PANTHER" id="PTHR46179">
    <property type="entry name" value="ZINC FINGER PROTEIN"/>
    <property type="match status" value="1"/>
</dbReference>
<protein>
    <recommendedName>
        <fullName evidence="10">C2H2-type domain-containing protein</fullName>
    </recommendedName>
</protein>
<feature type="region of interest" description="Disordered" evidence="9">
    <location>
        <begin position="170"/>
        <end position="201"/>
    </location>
</feature>
<name>D8Q717_SCHCM</name>
<evidence type="ECO:0000256" key="5">
    <source>
        <dbReference type="ARBA" id="ARBA00023015"/>
    </source>
</evidence>
<keyword evidence="2" id="KW-0479">Metal-binding</keyword>
<evidence type="ECO:0000313" key="11">
    <source>
        <dbReference type="EMBL" id="EFI96337.1"/>
    </source>
</evidence>
<evidence type="ECO:0000256" key="8">
    <source>
        <dbReference type="PROSITE-ProRule" id="PRU00042"/>
    </source>
</evidence>
<feature type="compositionally biased region" description="Low complexity" evidence="9">
    <location>
        <begin position="170"/>
        <end position="185"/>
    </location>
</feature>
<reference evidence="11 12" key="1">
    <citation type="journal article" date="2010" name="Nat. Biotechnol.">
        <title>Genome sequence of the model mushroom Schizophyllum commune.</title>
        <authorList>
            <person name="Ohm R.A."/>
            <person name="de Jong J.F."/>
            <person name="Lugones L.G."/>
            <person name="Aerts A."/>
            <person name="Kothe E."/>
            <person name="Stajich J.E."/>
            <person name="de Vries R.P."/>
            <person name="Record E."/>
            <person name="Levasseur A."/>
            <person name="Baker S.E."/>
            <person name="Bartholomew K.A."/>
            <person name="Coutinho P.M."/>
            <person name="Erdmann S."/>
            <person name="Fowler T.J."/>
            <person name="Gathman A.C."/>
            <person name="Lombard V."/>
            <person name="Henrissat B."/>
            <person name="Knabe N."/>
            <person name="Kuees U."/>
            <person name="Lilly W.W."/>
            <person name="Lindquist E."/>
            <person name="Lucas S."/>
            <person name="Magnuson J.K."/>
            <person name="Piumi F."/>
            <person name="Raudaskoski M."/>
            <person name="Salamov A."/>
            <person name="Schmutz J."/>
            <person name="Schwarze F.W.M.R."/>
            <person name="vanKuyk P.A."/>
            <person name="Horton J.S."/>
            <person name="Grigoriev I.V."/>
            <person name="Woesten H.A.B."/>
        </authorList>
    </citation>
    <scope>NUCLEOTIDE SEQUENCE [LARGE SCALE GENOMIC DNA]</scope>
    <source>
        <strain evidence="12">H4-8 / FGSC 9210</strain>
    </source>
</reference>
<keyword evidence="4" id="KW-0862">Zinc</keyword>
<dbReference type="AlphaFoldDB" id="D8Q717"/>
<dbReference type="SMART" id="SM00355">
    <property type="entry name" value="ZnF_C2H2"/>
    <property type="match status" value="2"/>
</dbReference>
<dbReference type="Gene3D" id="3.30.160.60">
    <property type="entry name" value="Classic Zinc Finger"/>
    <property type="match status" value="1"/>
</dbReference>
<dbReference type="eggNOG" id="KOG1721">
    <property type="taxonomic scope" value="Eukaryota"/>
</dbReference>
<dbReference type="GO" id="GO:0005634">
    <property type="term" value="C:nucleus"/>
    <property type="evidence" value="ECO:0007669"/>
    <property type="project" value="UniProtKB-SubCell"/>
</dbReference>
<keyword evidence="5" id="KW-0805">Transcription regulation</keyword>
<gene>
    <name evidence="11" type="ORF">SCHCODRAFT_109596</name>
</gene>
<comment type="subcellular location">
    <subcellularLocation>
        <location evidence="1">Nucleus</location>
    </subcellularLocation>
</comment>
<dbReference type="PROSITE" id="PS00028">
    <property type="entry name" value="ZINC_FINGER_C2H2_1"/>
    <property type="match status" value="1"/>
</dbReference>
<feature type="non-terminal residue" evidence="11">
    <location>
        <position position="310"/>
    </location>
</feature>
<feature type="region of interest" description="Disordered" evidence="9">
    <location>
        <begin position="117"/>
        <end position="154"/>
    </location>
</feature>
<evidence type="ECO:0000256" key="7">
    <source>
        <dbReference type="ARBA" id="ARBA00023242"/>
    </source>
</evidence>
<dbReference type="OMA" id="SHPPRIQ"/>
<keyword evidence="6" id="KW-0804">Transcription</keyword>
<evidence type="ECO:0000256" key="1">
    <source>
        <dbReference type="ARBA" id="ARBA00004123"/>
    </source>
</evidence>
<evidence type="ECO:0000256" key="4">
    <source>
        <dbReference type="ARBA" id="ARBA00022833"/>
    </source>
</evidence>
<dbReference type="InterPro" id="IPR051061">
    <property type="entry name" value="Zinc_finger_trans_reg"/>
</dbReference>
<dbReference type="EMBL" id="GL377307">
    <property type="protein sequence ID" value="EFI96337.1"/>
    <property type="molecule type" value="Genomic_DNA"/>
</dbReference>
<sequence length="310" mass="33066">MCSPASCIALAALRVTPVHIPVPALFGGIADSRRADDLDSQYWLNDDDLGGIGQDVPDPYSRDSFSSGYASTSSGLSYGNPRSCLPYADQYGGANREPEGPGVLSWAGSPALDGSNGVWPYPSSDAPQGWSPDQSLYGASVNTSDIDGGDGYMPRRLSCSSQSSYASSYSSPYSSASSPSSSPVSLPVLTPPATSHGPPVKDPKPYACPIPSCTKRCKTQHTLSVHLRAHSKPKTRPEFPCSVPGCHLHFSRRHDRLRHEVAKHNKTTDVHRCRECGHVFSFKKTLGNHRCSAAAGKTKWVGNNSTTTVA</sequence>
<dbReference type="HOGENOM" id="CLU_897594_0_0_1"/>
<accession>D8Q717</accession>
<organism evidence="12">
    <name type="scientific">Schizophyllum commune (strain H4-8 / FGSC 9210)</name>
    <name type="common">Split gill fungus</name>
    <dbReference type="NCBI Taxonomy" id="578458"/>
    <lineage>
        <taxon>Eukaryota</taxon>
        <taxon>Fungi</taxon>
        <taxon>Dikarya</taxon>
        <taxon>Basidiomycota</taxon>
        <taxon>Agaricomycotina</taxon>
        <taxon>Agaricomycetes</taxon>
        <taxon>Agaricomycetidae</taxon>
        <taxon>Agaricales</taxon>
        <taxon>Schizophyllaceae</taxon>
        <taxon>Schizophyllum</taxon>
    </lineage>
</organism>
<dbReference type="PROSITE" id="PS50157">
    <property type="entry name" value="ZINC_FINGER_C2H2_2"/>
    <property type="match status" value="1"/>
</dbReference>
<dbReference type="GO" id="GO:0008270">
    <property type="term" value="F:zinc ion binding"/>
    <property type="evidence" value="ECO:0007669"/>
    <property type="project" value="UniProtKB-KW"/>
</dbReference>
<evidence type="ECO:0000256" key="9">
    <source>
        <dbReference type="SAM" id="MobiDB-lite"/>
    </source>
</evidence>
<keyword evidence="12" id="KW-1185">Reference proteome</keyword>
<dbReference type="InParanoid" id="D8Q717"/>